<dbReference type="SUPFAM" id="SSF55811">
    <property type="entry name" value="Nudix"/>
    <property type="match status" value="1"/>
</dbReference>
<dbReference type="GO" id="GO:0016787">
    <property type="term" value="F:hydrolase activity"/>
    <property type="evidence" value="ECO:0007669"/>
    <property type="project" value="UniProtKB-KW"/>
</dbReference>
<dbReference type="Gene3D" id="3.90.79.10">
    <property type="entry name" value="Nucleoside Triphosphate Pyrophosphohydrolase"/>
    <property type="match status" value="1"/>
</dbReference>
<comment type="similarity">
    <text evidence="2 4">Belongs to the Nudix hydrolase family.</text>
</comment>
<dbReference type="InterPro" id="IPR020084">
    <property type="entry name" value="NUDIX_hydrolase_CS"/>
</dbReference>
<dbReference type="InterPro" id="IPR020476">
    <property type="entry name" value="Nudix_hydrolase"/>
</dbReference>
<dbReference type="PANTHER" id="PTHR43046:SF16">
    <property type="entry name" value="ADP-RIBOSE PYROPHOSPHATASE YJHB-RELATED"/>
    <property type="match status" value="1"/>
</dbReference>
<evidence type="ECO:0000313" key="6">
    <source>
        <dbReference type="EMBL" id="MFD1518676.1"/>
    </source>
</evidence>
<dbReference type="PANTHER" id="PTHR43046">
    <property type="entry name" value="GDP-MANNOSE MANNOSYL HYDROLASE"/>
    <property type="match status" value="1"/>
</dbReference>
<dbReference type="PROSITE" id="PS00893">
    <property type="entry name" value="NUDIX_BOX"/>
    <property type="match status" value="1"/>
</dbReference>
<dbReference type="EMBL" id="JBHUCO010000014">
    <property type="protein sequence ID" value="MFD1518676.1"/>
    <property type="molecule type" value="Genomic_DNA"/>
</dbReference>
<reference evidence="7" key="1">
    <citation type="journal article" date="2019" name="Int. J. Syst. Evol. Microbiol.">
        <title>The Global Catalogue of Microorganisms (GCM) 10K type strain sequencing project: providing services to taxonomists for standard genome sequencing and annotation.</title>
        <authorList>
            <consortium name="The Broad Institute Genomics Platform"/>
            <consortium name="The Broad Institute Genome Sequencing Center for Infectious Disease"/>
            <person name="Wu L."/>
            <person name="Ma J."/>
        </authorList>
    </citation>
    <scope>NUCLEOTIDE SEQUENCE [LARGE SCALE GENOMIC DNA]</scope>
    <source>
        <strain evidence="7">CCM 7043</strain>
    </source>
</reference>
<organism evidence="6 7">
    <name type="scientific">Pseudonocardia yunnanensis</name>
    <dbReference type="NCBI Taxonomy" id="58107"/>
    <lineage>
        <taxon>Bacteria</taxon>
        <taxon>Bacillati</taxon>
        <taxon>Actinomycetota</taxon>
        <taxon>Actinomycetes</taxon>
        <taxon>Pseudonocardiales</taxon>
        <taxon>Pseudonocardiaceae</taxon>
        <taxon>Pseudonocardia</taxon>
    </lineage>
</organism>
<proteinExistence type="inferred from homology"/>
<name>A0ABW4ETE2_9PSEU</name>
<sequence length="141" mass="15181">MDQVVVQQTRVGAYVVCVRDGSLLLVRFSRSDRWTLPGGGLDHGERPEDGAVREVEEETGLQIALGPVIGVDSTRWDRTSDGSPIDMHALRILYTAEVIGGSLRDEIDGSTDRAEWVPLADLANRPHIGLVDIGLAAAGHA</sequence>
<accession>A0ABW4ETE2</accession>
<evidence type="ECO:0000256" key="4">
    <source>
        <dbReference type="RuleBase" id="RU003476"/>
    </source>
</evidence>
<keyword evidence="3 4" id="KW-0378">Hydrolase</keyword>
<comment type="caution">
    <text evidence="6">The sequence shown here is derived from an EMBL/GenBank/DDBJ whole genome shotgun (WGS) entry which is preliminary data.</text>
</comment>
<evidence type="ECO:0000256" key="2">
    <source>
        <dbReference type="ARBA" id="ARBA00005582"/>
    </source>
</evidence>
<comment type="cofactor">
    <cofactor evidence="1">
        <name>Mg(2+)</name>
        <dbReference type="ChEBI" id="CHEBI:18420"/>
    </cofactor>
</comment>
<evidence type="ECO:0000256" key="1">
    <source>
        <dbReference type="ARBA" id="ARBA00001946"/>
    </source>
</evidence>
<evidence type="ECO:0000259" key="5">
    <source>
        <dbReference type="PROSITE" id="PS51462"/>
    </source>
</evidence>
<evidence type="ECO:0000313" key="7">
    <source>
        <dbReference type="Proteomes" id="UP001597114"/>
    </source>
</evidence>
<dbReference type="Pfam" id="PF00293">
    <property type="entry name" value="NUDIX"/>
    <property type="match status" value="1"/>
</dbReference>
<evidence type="ECO:0000256" key="3">
    <source>
        <dbReference type="ARBA" id="ARBA00022801"/>
    </source>
</evidence>
<dbReference type="Proteomes" id="UP001597114">
    <property type="component" value="Unassembled WGS sequence"/>
</dbReference>
<dbReference type="InterPro" id="IPR000086">
    <property type="entry name" value="NUDIX_hydrolase_dom"/>
</dbReference>
<feature type="domain" description="Nudix hydrolase" evidence="5">
    <location>
        <begin position="8"/>
        <end position="139"/>
    </location>
</feature>
<dbReference type="InterPro" id="IPR015797">
    <property type="entry name" value="NUDIX_hydrolase-like_dom_sf"/>
</dbReference>
<dbReference type="CDD" id="cd02883">
    <property type="entry name" value="NUDIX_Hydrolase"/>
    <property type="match status" value="1"/>
</dbReference>
<dbReference type="PROSITE" id="PS51462">
    <property type="entry name" value="NUDIX"/>
    <property type="match status" value="1"/>
</dbReference>
<protein>
    <submittedName>
        <fullName evidence="6">NUDIX hydrolase</fullName>
    </submittedName>
</protein>
<keyword evidence="7" id="KW-1185">Reference proteome</keyword>
<dbReference type="RefSeq" id="WP_344726387.1">
    <property type="nucleotide sequence ID" value="NZ_BAAAUS010000037.1"/>
</dbReference>
<dbReference type="PRINTS" id="PR00502">
    <property type="entry name" value="NUDIXFAMILY"/>
</dbReference>
<gene>
    <name evidence="6" type="ORF">ACFSJD_14340</name>
</gene>